<gene>
    <name evidence="1" type="ORF">BDR25DRAFT_352228</name>
</gene>
<evidence type="ECO:0000313" key="2">
    <source>
        <dbReference type="Proteomes" id="UP000799755"/>
    </source>
</evidence>
<sequence>MEEQFSKALPKQYYSSTTRFPQTSCLNPVAQTASDYGKCSSLVSEFARRIVYLPTGNAERNLRVHSSESSLQKREDMRLTIHRCENESNFCNGMNNGDTWNDLADSWHSACDSRITFSPTTPALSTYSSIDILACSTAWDGCISQSAEVVKCRTFSTQESQLTSCMCRPAVLSAAFTCSYYANVSCQLVPATLSNVAGYEYCSGFMDVVGVLANVSNTDSVSSADHEPDNKSCSNEACAAGVIALCSRNSSNDEAFIVDQVCTTIFTARRVNVIVVSPYTDEEFVGLLILLGYAQSSLFVQAPHCRLESHSIGFQE</sequence>
<protein>
    <submittedName>
        <fullName evidence="1">Uncharacterized protein</fullName>
    </submittedName>
</protein>
<reference evidence="1" key="1">
    <citation type="journal article" date="2020" name="Stud. Mycol.">
        <title>101 Dothideomycetes genomes: a test case for predicting lifestyles and emergence of pathogens.</title>
        <authorList>
            <person name="Haridas S."/>
            <person name="Albert R."/>
            <person name="Binder M."/>
            <person name="Bloem J."/>
            <person name="Labutti K."/>
            <person name="Salamov A."/>
            <person name="Andreopoulos B."/>
            <person name="Baker S."/>
            <person name="Barry K."/>
            <person name="Bills G."/>
            <person name="Bluhm B."/>
            <person name="Cannon C."/>
            <person name="Castanera R."/>
            <person name="Culley D."/>
            <person name="Daum C."/>
            <person name="Ezra D."/>
            <person name="Gonzalez J."/>
            <person name="Henrissat B."/>
            <person name="Kuo A."/>
            <person name="Liang C."/>
            <person name="Lipzen A."/>
            <person name="Lutzoni F."/>
            <person name="Magnuson J."/>
            <person name="Mondo S."/>
            <person name="Nolan M."/>
            <person name="Ohm R."/>
            <person name="Pangilinan J."/>
            <person name="Park H.-J."/>
            <person name="Ramirez L."/>
            <person name="Alfaro M."/>
            <person name="Sun H."/>
            <person name="Tritt A."/>
            <person name="Yoshinaga Y."/>
            <person name="Zwiers L.-H."/>
            <person name="Turgeon B."/>
            <person name="Goodwin S."/>
            <person name="Spatafora J."/>
            <person name="Crous P."/>
            <person name="Grigoriev I."/>
        </authorList>
    </citation>
    <scope>NUCLEOTIDE SEQUENCE</scope>
    <source>
        <strain evidence="1">ATCC 200398</strain>
    </source>
</reference>
<keyword evidence="2" id="KW-1185">Reference proteome</keyword>
<evidence type="ECO:0000313" key="1">
    <source>
        <dbReference type="EMBL" id="KAF2473724.1"/>
    </source>
</evidence>
<proteinExistence type="predicted"/>
<dbReference type="Proteomes" id="UP000799755">
    <property type="component" value="Unassembled WGS sequence"/>
</dbReference>
<name>A0ACB6R389_9PLEO</name>
<accession>A0ACB6R389</accession>
<organism evidence="1 2">
    <name type="scientific">Lindgomyces ingoldianus</name>
    <dbReference type="NCBI Taxonomy" id="673940"/>
    <lineage>
        <taxon>Eukaryota</taxon>
        <taxon>Fungi</taxon>
        <taxon>Dikarya</taxon>
        <taxon>Ascomycota</taxon>
        <taxon>Pezizomycotina</taxon>
        <taxon>Dothideomycetes</taxon>
        <taxon>Pleosporomycetidae</taxon>
        <taxon>Pleosporales</taxon>
        <taxon>Lindgomycetaceae</taxon>
        <taxon>Lindgomyces</taxon>
    </lineage>
</organism>
<comment type="caution">
    <text evidence="1">The sequence shown here is derived from an EMBL/GenBank/DDBJ whole genome shotgun (WGS) entry which is preliminary data.</text>
</comment>
<dbReference type="EMBL" id="MU003499">
    <property type="protein sequence ID" value="KAF2473724.1"/>
    <property type="molecule type" value="Genomic_DNA"/>
</dbReference>